<evidence type="ECO:0000313" key="3">
    <source>
        <dbReference type="EMBL" id="GAA3522282.1"/>
    </source>
</evidence>
<dbReference type="Proteomes" id="UP001500689">
    <property type="component" value="Unassembled WGS sequence"/>
</dbReference>
<name>A0ABP6UTQ8_9PSEU</name>
<gene>
    <name evidence="3" type="ORF">GCM10022222_00050</name>
</gene>
<feature type="compositionally biased region" description="Basic and acidic residues" evidence="1">
    <location>
        <begin position="47"/>
        <end position="59"/>
    </location>
</feature>
<reference evidence="4" key="1">
    <citation type="journal article" date="2019" name="Int. J. Syst. Evol. Microbiol.">
        <title>The Global Catalogue of Microorganisms (GCM) 10K type strain sequencing project: providing services to taxonomists for standard genome sequencing and annotation.</title>
        <authorList>
            <consortium name="The Broad Institute Genomics Platform"/>
            <consortium name="The Broad Institute Genome Sequencing Center for Infectious Disease"/>
            <person name="Wu L."/>
            <person name="Ma J."/>
        </authorList>
    </citation>
    <scope>NUCLEOTIDE SEQUENCE [LARGE SCALE GENOMIC DNA]</scope>
    <source>
        <strain evidence="4">JCM 16898</strain>
    </source>
</reference>
<keyword evidence="2" id="KW-0812">Transmembrane</keyword>
<evidence type="ECO:0000313" key="4">
    <source>
        <dbReference type="Proteomes" id="UP001500689"/>
    </source>
</evidence>
<feature type="transmembrane region" description="Helical" evidence="2">
    <location>
        <begin position="110"/>
        <end position="135"/>
    </location>
</feature>
<sequence>MTTDAPDSGSESGPGELPPRPDSDTGEPFPPHGLSYLGGKQQPHYTDPTREQRLSHRPDPPPGKGPVLAWHRESRSGKVMNVIVAFLLMLALVAGVSLVRGEGLSAFQYWQLWIVIAVFTFLTSSPFTYLTYAAGADWLMVERSRWGVKKRTWIDLYNLTKVDASYGGTTFHLWLHSKEGGFSRSTEELQRDRRIWDLTYNGILHSVASGAQVSNQAVGILQLNKTPALKLRDTGKRYNL</sequence>
<keyword evidence="2" id="KW-0472">Membrane</keyword>
<feature type="region of interest" description="Disordered" evidence="1">
    <location>
        <begin position="1"/>
        <end position="67"/>
    </location>
</feature>
<comment type="caution">
    <text evidence="3">The sequence shown here is derived from an EMBL/GenBank/DDBJ whole genome shotgun (WGS) entry which is preliminary data.</text>
</comment>
<accession>A0ABP6UTQ8</accession>
<feature type="compositionally biased region" description="Polar residues" evidence="1">
    <location>
        <begin position="1"/>
        <end position="11"/>
    </location>
</feature>
<feature type="transmembrane region" description="Helical" evidence="2">
    <location>
        <begin position="79"/>
        <end position="98"/>
    </location>
</feature>
<keyword evidence="4" id="KW-1185">Reference proteome</keyword>
<proteinExistence type="predicted"/>
<evidence type="ECO:0000256" key="2">
    <source>
        <dbReference type="SAM" id="Phobius"/>
    </source>
</evidence>
<evidence type="ECO:0008006" key="5">
    <source>
        <dbReference type="Google" id="ProtNLM"/>
    </source>
</evidence>
<evidence type="ECO:0000256" key="1">
    <source>
        <dbReference type="SAM" id="MobiDB-lite"/>
    </source>
</evidence>
<protein>
    <recommendedName>
        <fullName evidence="5">PH domain-containing protein</fullName>
    </recommendedName>
</protein>
<organism evidence="3 4">
    <name type="scientific">Amycolatopsis ultiminotia</name>
    <dbReference type="NCBI Taxonomy" id="543629"/>
    <lineage>
        <taxon>Bacteria</taxon>
        <taxon>Bacillati</taxon>
        <taxon>Actinomycetota</taxon>
        <taxon>Actinomycetes</taxon>
        <taxon>Pseudonocardiales</taxon>
        <taxon>Pseudonocardiaceae</taxon>
        <taxon>Amycolatopsis</taxon>
    </lineage>
</organism>
<keyword evidence="2" id="KW-1133">Transmembrane helix</keyword>
<dbReference type="EMBL" id="BAAAZN010000001">
    <property type="protein sequence ID" value="GAA3522282.1"/>
    <property type="molecule type" value="Genomic_DNA"/>
</dbReference>